<evidence type="ECO:0000313" key="1">
    <source>
        <dbReference type="EMBL" id="MFK2904554.1"/>
    </source>
</evidence>
<evidence type="ECO:0000313" key="2">
    <source>
        <dbReference type="Proteomes" id="UP001620460"/>
    </source>
</evidence>
<dbReference type="RefSeq" id="WP_404633181.1">
    <property type="nucleotide sequence ID" value="NZ_JADIKM010000003.1"/>
</dbReference>
<proteinExistence type="predicted"/>
<name>A0ABW8JVS3_9GAMM</name>
<organism evidence="1 2">
    <name type="scientific">Dyella ginsengisoli</name>
    <dbReference type="NCBI Taxonomy" id="363848"/>
    <lineage>
        <taxon>Bacteria</taxon>
        <taxon>Pseudomonadati</taxon>
        <taxon>Pseudomonadota</taxon>
        <taxon>Gammaproteobacteria</taxon>
        <taxon>Lysobacterales</taxon>
        <taxon>Rhodanobacteraceae</taxon>
        <taxon>Dyella</taxon>
    </lineage>
</organism>
<gene>
    <name evidence="1" type="ORF">ISP17_11310</name>
</gene>
<keyword evidence="2" id="KW-1185">Reference proteome</keyword>
<dbReference type="EMBL" id="JADIKM010000003">
    <property type="protein sequence ID" value="MFK2904554.1"/>
    <property type="molecule type" value="Genomic_DNA"/>
</dbReference>
<comment type="caution">
    <text evidence="1">The sequence shown here is derived from an EMBL/GenBank/DDBJ whole genome shotgun (WGS) entry which is preliminary data.</text>
</comment>
<sequence>MIESICQHPAGRFQRCRNCNTEPRHVRTSGRLSKEPVTFQPVGIRHRIECNCGARTALHANLGGAEAEWGTDYAQLALTLRTPRRKRAA</sequence>
<evidence type="ECO:0008006" key="3">
    <source>
        <dbReference type="Google" id="ProtNLM"/>
    </source>
</evidence>
<dbReference type="Proteomes" id="UP001620460">
    <property type="component" value="Unassembled WGS sequence"/>
</dbReference>
<accession>A0ABW8JVS3</accession>
<protein>
    <recommendedName>
        <fullName evidence="3">Transposase</fullName>
    </recommendedName>
</protein>
<reference evidence="1 2" key="1">
    <citation type="submission" date="2020-10" db="EMBL/GenBank/DDBJ databases">
        <title>Phylogeny of dyella-like bacteria.</title>
        <authorList>
            <person name="Fu J."/>
        </authorList>
    </citation>
    <scope>NUCLEOTIDE SEQUENCE [LARGE SCALE GENOMIC DNA]</scope>
    <source>
        <strain evidence="1 2">Gsoil3046</strain>
    </source>
</reference>